<dbReference type="InterPro" id="IPR007812">
    <property type="entry name" value="T2SS_protein-GspL"/>
</dbReference>
<keyword evidence="3" id="KW-1185">Reference proteome</keyword>
<dbReference type="STRING" id="1280947.HY30_13770"/>
<accession>A0A062UEC1</accession>
<dbReference type="CDD" id="cd24017">
    <property type="entry name" value="ASKHA_T2SSL_N"/>
    <property type="match status" value="1"/>
</dbReference>
<organism evidence="2 3">
    <name type="scientific">Hyphomonas chukchiensis</name>
    <dbReference type="NCBI Taxonomy" id="1280947"/>
    <lineage>
        <taxon>Bacteria</taxon>
        <taxon>Pseudomonadati</taxon>
        <taxon>Pseudomonadota</taxon>
        <taxon>Alphaproteobacteria</taxon>
        <taxon>Hyphomonadales</taxon>
        <taxon>Hyphomonadaceae</taxon>
        <taxon>Hyphomonas</taxon>
    </lineage>
</organism>
<dbReference type="Gene3D" id="3.30.420.380">
    <property type="match status" value="1"/>
</dbReference>
<sequence length="370" mass="39457">MQSSDIVARPTDHSEFAELAGLRSYELNLAIMSDPDIVFVPTERVRLTAVALPLKRAEQRKASLPFAMEPLLGEPIEQTHFALGSRLEDGRYLACAVNAERVAEWVSTYASARQVMIVPDVLILPIPPQDVWHVASLADRVLVRLPDGSGFATAKGLLPVFALAEGSPECRIIIDDSGRADALTSAESLVWPDRSTLLDLRQGAFAPDASNTVRTIRAATALTLAIVSATTAISGADALALQHVAHTREARLIDDFRIRFPNAPAGTALMGTIDSLSSNALGRPVDTFISTLSATSMTLKNETTMSVQDMAFEQAGNRLDLHVETDSLDTFQSLSSRLAQSGITAELGAATVVPGGAEGLLSIMAKDGIQ</sequence>
<feature type="domain" description="GspL cytoplasmic actin-ATPase-like" evidence="1">
    <location>
        <begin position="37"/>
        <end position="164"/>
    </location>
</feature>
<evidence type="ECO:0000259" key="1">
    <source>
        <dbReference type="Pfam" id="PF05134"/>
    </source>
</evidence>
<dbReference type="NCBIfam" id="TIGR01709">
    <property type="entry name" value="typeII_sec_gspL"/>
    <property type="match status" value="1"/>
</dbReference>
<reference evidence="2 3" key="1">
    <citation type="journal article" date="2014" name="Antonie Van Leeuwenhoek">
        <title>Hyphomonas beringensis sp. nov. and Hyphomonas chukchiensis sp. nov., isolated from surface seawater of the Bering Sea and Chukchi Sea.</title>
        <authorList>
            <person name="Li C."/>
            <person name="Lai Q."/>
            <person name="Li G."/>
            <person name="Dong C."/>
            <person name="Wang J."/>
            <person name="Liao Y."/>
            <person name="Shao Z."/>
        </authorList>
    </citation>
    <scope>NUCLEOTIDE SEQUENCE [LARGE SCALE GENOMIC DNA]</scope>
    <source>
        <strain evidence="2 3">BH-BN04-4</strain>
    </source>
</reference>
<dbReference type="PATRIC" id="fig|1280947.3.peg.1082"/>
<dbReference type="GO" id="GO:0015628">
    <property type="term" value="P:protein secretion by the type II secretion system"/>
    <property type="evidence" value="ECO:0007669"/>
    <property type="project" value="InterPro"/>
</dbReference>
<dbReference type="InterPro" id="IPR043129">
    <property type="entry name" value="ATPase_NBD"/>
</dbReference>
<dbReference type="SUPFAM" id="SSF53067">
    <property type="entry name" value="Actin-like ATPase domain"/>
    <property type="match status" value="1"/>
</dbReference>
<dbReference type="Proteomes" id="UP000027190">
    <property type="component" value="Unassembled WGS sequence"/>
</dbReference>
<dbReference type="Gene3D" id="3.30.1360.100">
    <property type="entry name" value="General secretion pathway protein M, EpsM"/>
    <property type="match status" value="1"/>
</dbReference>
<gene>
    <name evidence="2" type="ORF">HY30_13770</name>
</gene>
<dbReference type="PIRSF" id="PIRSF015761">
    <property type="entry name" value="Protein_L"/>
    <property type="match status" value="1"/>
</dbReference>
<comment type="caution">
    <text evidence="2">The sequence shown here is derived from an EMBL/GenBank/DDBJ whole genome shotgun (WGS) entry which is preliminary data.</text>
</comment>
<protein>
    <recommendedName>
        <fullName evidence="1">GspL cytoplasmic actin-ATPase-like domain-containing protein</fullName>
    </recommendedName>
</protein>
<evidence type="ECO:0000313" key="2">
    <source>
        <dbReference type="EMBL" id="KCZ59668.1"/>
    </source>
</evidence>
<dbReference type="GO" id="GO:0015627">
    <property type="term" value="C:type II protein secretion system complex"/>
    <property type="evidence" value="ECO:0007669"/>
    <property type="project" value="InterPro"/>
</dbReference>
<evidence type="ECO:0000313" key="3">
    <source>
        <dbReference type="Proteomes" id="UP000027190"/>
    </source>
</evidence>
<dbReference type="RefSeq" id="WP_051614889.1">
    <property type="nucleotide sequence ID" value="NZ_AWFG01000013.1"/>
</dbReference>
<dbReference type="EMBL" id="AWFG01000013">
    <property type="protein sequence ID" value="KCZ59668.1"/>
    <property type="molecule type" value="Genomic_DNA"/>
</dbReference>
<dbReference type="GO" id="GO:0009276">
    <property type="term" value="C:Gram-negative-bacterium-type cell wall"/>
    <property type="evidence" value="ECO:0007669"/>
    <property type="project" value="InterPro"/>
</dbReference>
<dbReference type="Pfam" id="PF05134">
    <property type="entry name" value="T2SSL"/>
    <property type="match status" value="1"/>
</dbReference>
<dbReference type="eggNOG" id="COG3297">
    <property type="taxonomic scope" value="Bacteria"/>
</dbReference>
<dbReference type="InterPro" id="IPR024230">
    <property type="entry name" value="GspL_cyto_dom"/>
</dbReference>
<dbReference type="AlphaFoldDB" id="A0A062UEC1"/>
<proteinExistence type="predicted"/>
<name>A0A062UEC1_9PROT</name>